<proteinExistence type="predicted"/>
<evidence type="ECO:0000313" key="4">
    <source>
        <dbReference type="EMBL" id="TGZ58461.1"/>
    </source>
</evidence>
<name>A0A4S2L6V3_OPIFE</name>
<dbReference type="PANTHER" id="PTHR44791:SF1">
    <property type="entry name" value="TELOMERASE PROTEIN COMPONENT 1"/>
    <property type="match status" value="1"/>
</dbReference>
<dbReference type="GO" id="GO:0070034">
    <property type="term" value="F:telomerase RNA binding"/>
    <property type="evidence" value="ECO:0007669"/>
    <property type="project" value="TreeGrafter"/>
</dbReference>
<evidence type="ECO:0000256" key="2">
    <source>
        <dbReference type="SAM" id="MobiDB-lite"/>
    </source>
</evidence>
<dbReference type="PROSITE" id="PS50988">
    <property type="entry name" value="TROVE"/>
    <property type="match status" value="1"/>
</dbReference>
<accession>A0A4S2L6V3</accession>
<reference evidence="4 5" key="1">
    <citation type="journal article" date="2019" name="BMC Genomics">
        <title>New insights from Opisthorchis felineus genome: update on genomics of the epidemiologically important liver flukes.</title>
        <authorList>
            <person name="Ershov N.I."/>
            <person name="Mordvinov V.A."/>
            <person name="Prokhortchouk E.B."/>
            <person name="Pakharukova M.Y."/>
            <person name="Gunbin K.V."/>
            <person name="Ustyantsev K."/>
            <person name="Genaev M.A."/>
            <person name="Blinov A.G."/>
            <person name="Mazur A."/>
            <person name="Boulygina E."/>
            <person name="Tsygankova S."/>
            <person name="Khrameeva E."/>
            <person name="Chekanov N."/>
            <person name="Fan G."/>
            <person name="Xiao A."/>
            <person name="Zhang H."/>
            <person name="Xu X."/>
            <person name="Yang H."/>
            <person name="Solovyev V."/>
            <person name="Lee S.M."/>
            <person name="Liu X."/>
            <person name="Afonnikov D.A."/>
            <person name="Skryabin K.G."/>
        </authorList>
    </citation>
    <scope>NUCLEOTIDE SEQUENCE [LARGE SCALE GENOMIC DNA]</scope>
    <source>
        <strain evidence="4">AK-0245</strain>
        <tissue evidence="4">Whole organism</tissue>
    </source>
</reference>
<feature type="region of interest" description="Disordered" evidence="2">
    <location>
        <begin position="292"/>
        <end position="316"/>
    </location>
</feature>
<dbReference type="SMART" id="SM00320">
    <property type="entry name" value="WD40"/>
    <property type="match status" value="10"/>
</dbReference>
<organism evidence="4 5">
    <name type="scientific">Opisthorchis felineus</name>
    <dbReference type="NCBI Taxonomy" id="147828"/>
    <lineage>
        <taxon>Eukaryota</taxon>
        <taxon>Metazoa</taxon>
        <taxon>Spiralia</taxon>
        <taxon>Lophotrochozoa</taxon>
        <taxon>Platyhelminthes</taxon>
        <taxon>Trematoda</taxon>
        <taxon>Digenea</taxon>
        <taxon>Opisthorchiida</taxon>
        <taxon>Opisthorchiata</taxon>
        <taxon>Opisthorchiidae</taxon>
        <taxon>Opisthorchis</taxon>
    </lineage>
</organism>
<dbReference type="Gene3D" id="2.130.10.10">
    <property type="entry name" value="YVTN repeat-like/Quinoprotein amine dehydrogenase"/>
    <property type="match status" value="3"/>
</dbReference>
<evidence type="ECO:0000259" key="3">
    <source>
        <dbReference type="PROSITE" id="PS50988"/>
    </source>
</evidence>
<dbReference type="Pfam" id="PF13271">
    <property type="entry name" value="DUF4062"/>
    <property type="match status" value="1"/>
</dbReference>
<dbReference type="InterPro" id="IPR015943">
    <property type="entry name" value="WD40/YVTN_repeat-like_dom_sf"/>
</dbReference>
<feature type="compositionally biased region" description="Basic and acidic residues" evidence="2">
    <location>
        <begin position="2464"/>
        <end position="2473"/>
    </location>
</feature>
<keyword evidence="1" id="KW-0853">WD repeat</keyword>
<dbReference type="InterPro" id="IPR008858">
    <property type="entry name" value="TROVE_dom"/>
</dbReference>
<dbReference type="InterPro" id="IPR052652">
    <property type="entry name" value="Telomerase_Complex_Comp"/>
</dbReference>
<protein>
    <recommendedName>
        <fullName evidence="3">TROVE domain-containing protein</fullName>
    </recommendedName>
</protein>
<dbReference type="OrthoDB" id="427368at2759"/>
<dbReference type="GO" id="GO:0005697">
    <property type="term" value="C:telomerase holoenzyme complex"/>
    <property type="evidence" value="ECO:0007669"/>
    <property type="project" value="TreeGrafter"/>
</dbReference>
<evidence type="ECO:0000256" key="1">
    <source>
        <dbReference type="PROSITE-ProRule" id="PRU00221"/>
    </source>
</evidence>
<evidence type="ECO:0000313" key="5">
    <source>
        <dbReference type="Proteomes" id="UP000308267"/>
    </source>
</evidence>
<keyword evidence="5" id="KW-1185">Reference proteome</keyword>
<gene>
    <name evidence="4" type="ORF">CRM22_009630</name>
</gene>
<dbReference type="Proteomes" id="UP000308267">
    <property type="component" value="Unassembled WGS sequence"/>
</dbReference>
<comment type="caution">
    <text evidence="4">The sequence shown here is derived from an EMBL/GenBank/DDBJ whole genome shotgun (WGS) entry which is preliminary data.</text>
</comment>
<dbReference type="PANTHER" id="PTHR44791">
    <property type="entry name" value="TELOMERASE PROTEIN COMPONENT 1 TEP1"/>
    <property type="match status" value="1"/>
</dbReference>
<feature type="region of interest" description="Disordered" evidence="2">
    <location>
        <begin position="2432"/>
        <end position="2478"/>
    </location>
</feature>
<dbReference type="InterPro" id="IPR036322">
    <property type="entry name" value="WD40_repeat_dom_sf"/>
</dbReference>
<dbReference type="STRING" id="147828.A0A4S2L6V3"/>
<feature type="domain" description="TROVE" evidence="3">
    <location>
        <begin position="144"/>
        <end position="528"/>
    </location>
</feature>
<feature type="region of interest" description="Disordered" evidence="2">
    <location>
        <begin position="2505"/>
        <end position="2560"/>
    </location>
</feature>
<dbReference type="SUPFAM" id="SSF52540">
    <property type="entry name" value="P-loop containing nucleoside triphosphate hydrolases"/>
    <property type="match status" value="1"/>
</dbReference>
<dbReference type="EMBL" id="SJOL01009280">
    <property type="protein sequence ID" value="TGZ58461.1"/>
    <property type="molecule type" value="Genomic_DNA"/>
</dbReference>
<sequence length="3090" mass="342378">MPVDTRKGKRLLGSPGLQLSVETKLLTSKNVLLNESPLSSLSFGRLTSASQNLELSNNLLLRPVRLKSESSATKLKRFYKRDDGTSMEAGKEKRLPEGNRKEDILKVCDWLKEPETVEMTPISEELNLALIPSKQPHQDLPELSDRCAAARTSCRAAKVALVQIVASSLVNERSLKTEENKLELQNVIGDLRIHDPEFILKAALYCRRELNIRMTANLLVAIACHNEACRPFVDKYFREVIRLPSDWLEVACLFKGIPGSATYNPAFPKVLRKNLVIKFTDFDEYQLAKYNKRKRKPARGKPNASSHFQKRGPERHGQLSLKQMIRTLHIHQPTFHVMCILGKPYPASVTEFRQAGLEGNWDPKLAGRRMKLPTPLTWETELSSRGNTADSWELLIKSEKLPYMAMLRNLRNIIKAGVNTETHEAVLRQLTNKRAVISSKQFPFRFFTAFVVLDELERAFRFNNYLQRIVRNPPKKTNSKASKMSRKIKDGKSVRPMNYTLEILKKYREALSTAIDLSIQNNLPPIHGSTLIVCTKTPCAVKRLRASGLGKSLRTVGLLLGLMCASKCESYSMYISDQAPASRLEPSFASLQNYMSIADRFPRRYWDVLACVQEIFKVSKKVKTVKLTALIQDFYAMKQRFDTVLVLGPLHAELLEYVRNCREHYGPVNAVWGNLDGSPYRGEPNGAPKDWVMVKGPTDIVLRYIAETSDNGLLEHIERIDELYGLEKTPRIHFVRQALTDPSFTETEVQIERPISDWRCCRVFISSTFRDMHAERDLLCGLVIPNIRQFAARELRVHVNEVDLRWGVPEPATRSSQSLQMCLEQAYSADIFILLVGERYGWVPKSALVNSLPKPILRQLNKFYTPGMSITEMEYRLAKRSAEQHVPVHVRRNYPNRAHEAVTQRIHAFIRAADSLNAVPSLHKLDFEEQHLEKAKRLTAFKELLRKDGVVVLESYPAWFNGVIAHRPVMGNLTELGLKLSQCLYDSLCRMYKATIPASLADRSYELPRSQPVDASFLRVFVEPVASAIAPRQLLQLEKAFLELNSRGKQCRTVRLLAAQKISPNPNDRSDAPILSKFSMSDGAVLLVTGSAGCGKTTHLAALSMSLNTTKWCPRQSTGHAAFEMVDPRAKLLSSQTTRSGTFPFESQRPKLERFIVLPQFVDGLPSTGLAPKMRIADILDCWNELLLADVEAAATRSGCLTKQVDQIKDSTELEASSFASSTSSPDALLRFKMLRFAELLKIVGSFVGTRYAFLLDAADHLQPTLFDWLPDVLPENVRFVISCHSDSVAARKLAARPDCLALSIGGLTTAERSAAVRALFGQYGKVLRESTFGNQLSVLVNKRNAEIPLYLRLACDELRLYGTYEELDSQLRALPDTVPKLVQHMIARVETECGSSLTSAALAFMCCSQKPLATDELHVLIDSWLLATRSDPASAKCTPVEDPWYALETDLPPTTGSIADLISREREVESLLNSAASDRSRKVSLPHLAFYTLLSGLRPLLAGMDDESQNDEDEEDADRVLVAPKGWLRFRSQEIKNHVRNIVLVNKGGSLPAYSQLGFHQTSRTLARSHTSKRAKVSGFPDMTATTNGKINEEFIHWLLATRLPDLEYKIYHLFHAGKFHIVCRLLTSAIFLTAKFRAGLRSSLLEDFQIQATASVDVQERWMKVCQNDAVKVRLDAIRIFVGIHNSVLSRYPFLFGELAINYEVEKSVQQLGIAYLTMTNKSGLSSSEAPSVRLFIRHSCISDAPVLPVKVSSPSGADTLTAVAVSPNSSLVVYGDQSGMITVAELGSFRELRSLFGHRGAVCSLCFLTTDTTTSSIMSFNRSGSQYQLASTAQDGSIYLWHLETDSSKSGRLQLSDGSRIASLTGIHRCSVTSVVWHPERQLLATGGLDCLVVIWTLSQAEMGSFQGVSGGQSSLPPHRVFGTRFSPINCLAFRLPTGTLIAQSTERDSLDVLAAGCWDGSVHIYDLCRLRKVRVFSASNFAISAMAYSPNGGHLLATQDVRGQLFLWNSARYTLLSGFTQVITNPRLCLESGFPDSVNCQHGQLCFTRPDGRYLIQSGNASLQNGYLSVWNAQLGLTICPWRKLDDSLRPSVTAFTVDPYNHLLVTGSSLGAVSLVCSRTARVIHTAHDLRPGERSRVQCIACHAVSSHWVTGPTFLVIIGLSNGMVQTYQFTVKLPRCERQSGSYNGSTYCSCTLVDCRSLRKDDCHSTGNCENLVAHGGGTLCVAIDDKITVSGGGNAVCHAVVYEYSRKQLFVDPHYLHGIDDAVTAVATRNHCVAVASKNRTLRIYRLADDVFSILVCIPHAANDWITSLTWSDIGCVRNSYSTFLVVGSNDGMVYTYRIYREKGHRRIQSIGGPGGPITSLSSKGQFIACGSMEGLVRLWRINRSKRLEPLTTLDSTHIGSGDQGPTGTSTTVVLFNEEHVAPPTSDEDVESTKDDTEQLSDPQPTENSETDVEQYKESTHVEDDNDVECGLATLFSRPSAKSDAISVEMKDATNTVSTLKEHESTTNAEPAESDSELSSIYHGTSDESETETPTSSESDELPRPNTPCLMSVGMNVGATVSDTFDATNLRLVIGLETILPSGGSKSSVGPYHYRIVAPFLPERLALAQGHSGVSATGLAALDTSNDEPAACFISVAKKQHTNQIAADIRHWCLPIPQDCPATVAEHTGAVTCMSRFWSTNPVGWCASGGEDGRVVFRRSVQKTITTRCDPSPLELVNLLQNSSWLVAFSISFFYDPIQPVVPISSLYIVSVPQAHFVYVAAGKMVWLLIIPDSMMSVLETTSSCTVNDLEELTNPDSRCADRIRVLSLSFSDAIIELCPLLEPTSPSSDFFYLLASFGNASLMQLIHNNSFPSFDSQNGPDLSSLELPSSACWATSWHPFGMTSAVGLVSNTPIIVSKHEGKLTLQQLWPDAKLDSLGNIKYIEPVGDLPINGQRECYLVVALSHEVYTTYLIDRQCAVLAKSEPVLPPMTVTAICILRDANNRTSPTVDEKTLQILVATSDGILHLLELDYEQSFSVSAPVSLRQEGVCSAHWWRNVCKTVVRRRTDQHPPNQLSATLITKSSSPHTNHFIPIPLALA</sequence>
<dbReference type="Pfam" id="PF05731">
    <property type="entry name" value="TROVE"/>
    <property type="match status" value="2"/>
</dbReference>
<dbReference type="GO" id="GO:0003720">
    <property type="term" value="F:telomerase activity"/>
    <property type="evidence" value="ECO:0007669"/>
    <property type="project" value="TreeGrafter"/>
</dbReference>
<dbReference type="SUPFAM" id="SSF50978">
    <property type="entry name" value="WD40 repeat-like"/>
    <property type="match status" value="2"/>
</dbReference>
<dbReference type="InterPro" id="IPR037214">
    <property type="entry name" value="TROVE_dom_sf"/>
</dbReference>
<dbReference type="PROSITE" id="PS50082">
    <property type="entry name" value="WD_REPEATS_2"/>
    <property type="match status" value="1"/>
</dbReference>
<dbReference type="InterPro" id="IPR027417">
    <property type="entry name" value="P-loop_NTPase"/>
</dbReference>
<dbReference type="Gene3D" id="1.25.40.370">
    <property type="match status" value="1"/>
</dbReference>
<dbReference type="Pfam" id="PF00400">
    <property type="entry name" value="WD40"/>
    <property type="match status" value="3"/>
</dbReference>
<dbReference type="PROSITE" id="PS50294">
    <property type="entry name" value="WD_REPEATS_REGION"/>
    <property type="match status" value="1"/>
</dbReference>
<dbReference type="SUPFAM" id="SSF140864">
    <property type="entry name" value="TROVE domain-like"/>
    <property type="match status" value="1"/>
</dbReference>
<dbReference type="InterPro" id="IPR025139">
    <property type="entry name" value="DUF4062"/>
</dbReference>
<dbReference type="GO" id="GO:0000722">
    <property type="term" value="P:telomere maintenance via recombination"/>
    <property type="evidence" value="ECO:0007669"/>
    <property type="project" value="TreeGrafter"/>
</dbReference>
<feature type="repeat" description="WD" evidence="1">
    <location>
        <begin position="1868"/>
        <end position="1909"/>
    </location>
</feature>
<dbReference type="InterPro" id="IPR001680">
    <property type="entry name" value="WD40_rpt"/>
</dbReference>